<gene>
    <name evidence="1" type="ORF">SCARUB_05282</name>
</gene>
<organism evidence="1 2">
    <name type="scientific">Candidatus Scalindua rubra</name>
    <dbReference type="NCBI Taxonomy" id="1872076"/>
    <lineage>
        <taxon>Bacteria</taxon>
        <taxon>Pseudomonadati</taxon>
        <taxon>Planctomycetota</taxon>
        <taxon>Candidatus Brocadiia</taxon>
        <taxon>Candidatus Brocadiales</taxon>
        <taxon>Candidatus Scalinduaceae</taxon>
        <taxon>Candidatus Scalindua</taxon>
    </lineage>
</organism>
<protein>
    <submittedName>
        <fullName evidence="1">Uncharacterized protein</fullName>
    </submittedName>
</protein>
<feature type="non-terminal residue" evidence="1">
    <location>
        <position position="1"/>
    </location>
</feature>
<proteinExistence type="predicted"/>
<dbReference type="Proteomes" id="UP000094056">
    <property type="component" value="Unassembled WGS sequence"/>
</dbReference>
<dbReference type="AlphaFoldDB" id="A0A1E3X1T4"/>
<comment type="caution">
    <text evidence="1">The sequence shown here is derived from an EMBL/GenBank/DDBJ whole genome shotgun (WGS) entry which is preliminary data.</text>
</comment>
<dbReference type="EMBL" id="MAYW01000442">
    <property type="protein sequence ID" value="ODS29621.1"/>
    <property type="molecule type" value="Genomic_DNA"/>
</dbReference>
<accession>A0A1E3X1T4</accession>
<reference evidence="1 2" key="1">
    <citation type="submission" date="2016-07" db="EMBL/GenBank/DDBJ databases">
        <title>Draft genome of Scalindua rubra, obtained from a brine-seawater interface in the Red Sea, sheds light on salt adaptation in anammox bacteria.</title>
        <authorList>
            <person name="Speth D.R."/>
            <person name="Lagkouvardos I."/>
            <person name="Wang Y."/>
            <person name="Qian P.-Y."/>
            <person name="Dutilh B.E."/>
            <person name="Jetten M.S."/>
        </authorList>
    </citation>
    <scope>NUCLEOTIDE SEQUENCE [LARGE SCALE GENOMIC DNA]</scope>
    <source>
        <strain evidence="1">BSI-1</strain>
    </source>
</reference>
<evidence type="ECO:0000313" key="1">
    <source>
        <dbReference type="EMBL" id="ODS29621.1"/>
    </source>
</evidence>
<sequence>NRYRRKREELGREFRDWGKMKVNLINKSMGNQSQKLGEFFRYVGEEINGINGGLE</sequence>
<name>A0A1E3X1T4_9BACT</name>
<evidence type="ECO:0000313" key="2">
    <source>
        <dbReference type="Proteomes" id="UP000094056"/>
    </source>
</evidence>